<dbReference type="Pfam" id="PF09312">
    <property type="entry name" value="SurA_N"/>
    <property type="match status" value="1"/>
</dbReference>
<evidence type="ECO:0000256" key="4">
    <source>
        <dbReference type="ARBA" id="ARBA00023186"/>
    </source>
</evidence>
<dbReference type="Gene3D" id="3.10.50.40">
    <property type="match status" value="2"/>
</dbReference>
<dbReference type="GO" id="GO:0003755">
    <property type="term" value="F:peptidyl-prolyl cis-trans isomerase activity"/>
    <property type="evidence" value="ECO:0007669"/>
    <property type="project" value="UniProtKB-KW"/>
</dbReference>
<feature type="signal peptide" evidence="7">
    <location>
        <begin position="1"/>
        <end position="18"/>
    </location>
</feature>
<dbReference type="SUPFAM" id="SSF54534">
    <property type="entry name" value="FKBP-like"/>
    <property type="match status" value="2"/>
</dbReference>
<dbReference type="EMBL" id="CP034861">
    <property type="protein sequence ID" value="QCI24239.1"/>
    <property type="molecule type" value="Genomic_DNA"/>
</dbReference>
<dbReference type="PANTHER" id="PTHR47637">
    <property type="entry name" value="CHAPERONE SURA"/>
    <property type="match status" value="1"/>
</dbReference>
<reference evidence="9 10" key="1">
    <citation type="submission" date="2018-12" db="EMBL/GenBank/DDBJ databases">
        <authorList>
            <person name="Chong R.A."/>
        </authorList>
    </citation>
    <scope>NUCLEOTIDE SEQUENCE [LARGE SCALE GENOMIC DNA]</scope>
    <source>
        <strain evidence="9 10">Mst</strain>
    </source>
</reference>
<evidence type="ECO:0000256" key="7">
    <source>
        <dbReference type="SAM" id="SignalP"/>
    </source>
</evidence>
<name>A0A4D6Y563_9GAMM</name>
<evidence type="ECO:0000256" key="5">
    <source>
        <dbReference type="ARBA" id="ARBA00023235"/>
    </source>
</evidence>
<evidence type="ECO:0000256" key="6">
    <source>
        <dbReference type="PROSITE-ProRule" id="PRU00278"/>
    </source>
</evidence>
<dbReference type="Pfam" id="PF13616">
    <property type="entry name" value="Rotamase_3"/>
    <property type="match status" value="1"/>
</dbReference>
<evidence type="ECO:0000256" key="2">
    <source>
        <dbReference type="ARBA" id="ARBA00022764"/>
    </source>
</evidence>
<proteinExistence type="predicted"/>
<evidence type="ECO:0000256" key="3">
    <source>
        <dbReference type="ARBA" id="ARBA00023110"/>
    </source>
</evidence>
<keyword evidence="4" id="KW-0143">Chaperone</keyword>
<keyword evidence="5 6" id="KW-0413">Isomerase</keyword>
<dbReference type="InterPro" id="IPR050280">
    <property type="entry name" value="OMP_Chaperone_SurA"/>
</dbReference>
<keyword evidence="3 6" id="KW-0697">Rotamase</keyword>
<dbReference type="InterPro" id="IPR027304">
    <property type="entry name" value="Trigger_fact/SurA_dom_sf"/>
</dbReference>
<organism evidence="9 10">
    <name type="scientific">Buchnera aphidicola</name>
    <name type="common">Muscaphis stroyani</name>
    <dbReference type="NCBI Taxonomy" id="1241869"/>
    <lineage>
        <taxon>Bacteria</taxon>
        <taxon>Pseudomonadati</taxon>
        <taxon>Pseudomonadota</taxon>
        <taxon>Gammaproteobacteria</taxon>
        <taxon>Enterobacterales</taxon>
        <taxon>Erwiniaceae</taxon>
        <taxon>Buchnera</taxon>
    </lineage>
</organism>
<keyword evidence="1 7" id="KW-0732">Signal</keyword>
<sequence length="427" mass="51027">MKIWIILFLYICTSTVSALSNELEIDKIIAIVDDKIILKSDIEQFIFFIKQKEKHNKLSVQNDFIKNKILNKLILDTMILNEADKLNFFVTDEQVNHTIKNIAYKHNISVEQLKNNILFNENNNDFTYFDYFNQIKKLLKIQMIQDYKILSHIKIKKIELQKLFHEFDKRKKFDKINISYILLSLPKNKKQKIVKDQKTLAFYILKKIKNGCSFEELNKKYKINKNFFFLSNSWMNFNDVQNMLSHHLKFSKKGETLGPFLGSKGFYIIKVNDAKNYPEKYIKEFHIQHCLIKFSPILHEEEVKKSIFNIYNNIIKKVYNFDFAVKNFSHDFYSSRKKGDLGWISSLSLNPEFNNILLNLKINETSKPIKSELGWHIVKVLDKRDINYSLKIKKDKIYQMLLTKKIKFLRDKWIQELKKLAFIEVIK</sequence>
<evidence type="ECO:0000313" key="10">
    <source>
        <dbReference type="Proteomes" id="UP000298673"/>
    </source>
</evidence>
<dbReference type="SUPFAM" id="SSF109998">
    <property type="entry name" value="Triger factor/SurA peptide-binding domain-like"/>
    <property type="match status" value="1"/>
</dbReference>
<dbReference type="InterPro" id="IPR046357">
    <property type="entry name" value="PPIase_dom_sf"/>
</dbReference>
<feature type="chain" id="PRO_5020206607" evidence="7">
    <location>
        <begin position="19"/>
        <end position="427"/>
    </location>
</feature>
<dbReference type="RefSeq" id="WP_158343282.1">
    <property type="nucleotide sequence ID" value="NZ_CP034861.1"/>
</dbReference>
<feature type="domain" description="PpiC" evidence="8">
    <location>
        <begin position="282"/>
        <end position="382"/>
    </location>
</feature>
<gene>
    <name evidence="9" type="ORF">D9V75_00660</name>
</gene>
<reference evidence="9 10" key="2">
    <citation type="submission" date="2019-05" db="EMBL/GenBank/DDBJ databases">
        <title>Genome evolution of the obligate endosymbiont Buchnera aphidicola.</title>
        <authorList>
            <person name="Moran N.A."/>
        </authorList>
    </citation>
    <scope>NUCLEOTIDE SEQUENCE [LARGE SCALE GENOMIC DNA]</scope>
    <source>
        <strain evidence="9 10">Mst</strain>
    </source>
</reference>
<dbReference type="Pfam" id="PF00639">
    <property type="entry name" value="Rotamase"/>
    <property type="match status" value="1"/>
</dbReference>
<dbReference type="PANTHER" id="PTHR47637:SF1">
    <property type="entry name" value="CHAPERONE SURA"/>
    <property type="match status" value="1"/>
</dbReference>
<dbReference type="InterPro" id="IPR000297">
    <property type="entry name" value="PPIase_PpiC"/>
</dbReference>
<dbReference type="PROSITE" id="PS50198">
    <property type="entry name" value="PPIC_PPIASE_2"/>
    <property type="match status" value="1"/>
</dbReference>
<dbReference type="AlphaFoldDB" id="A0A4D6Y563"/>
<protein>
    <submittedName>
        <fullName evidence="9">Peptidylprolyl isomerase</fullName>
    </submittedName>
</protein>
<accession>A0A4D6Y563</accession>
<dbReference type="InterPro" id="IPR015391">
    <property type="entry name" value="SurA_N"/>
</dbReference>
<dbReference type="Proteomes" id="UP000298673">
    <property type="component" value="Chromosome"/>
</dbReference>
<evidence type="ECO:0000313" key="9">
    <source>
        <dbReference type="EMBL" id="QCI24239.1"/>
    </source>
</evidence>
<evidence type="ECO:0000259" key="8">
    <source>
        <dbReference type="PROSITE" id="PS50198"/>
    </source>
</evidence>
<dbReference type="OrthoDB" id="14196at2"/>
<dbReference type="Gene3D" id="1.10.4030.10">
    <property type="entry name" value="Porin chaperone SurA, peptide-binding domain"/>
    <property type="match status" value="1"/>
</dbReference>
<evidence type="ECO:0000256" key="1">
    <source>
        <dbReference type="ARBA" id="ARBA00022729"/>
    </source>
</evidence>
<keyword evidence="2" id="KW-0574">Periplasm</keyword>